<dbReference type="Gene3D" id="3.30.40.10">
    <property type="entry name" value="Zinc/RING finger domain, C3HC4 (zinc finger)"/>
    <property type="match status" value="1"/>
</dbReference>
<evidence type="ECO:0000256" key="2">
    <source>
        <dbReference type="ARBA" id="ARBA00012483"/>
    </source>
</evidence>
<feature type="domain" description="C3H1-type" evidence="11">
    <location>
        <begin position="318"/>
        <end position="347"/>
    </location>
</feature>
<sequence>MAEALSTFNRSTSSSILCRYFVHGACRAGSDCNYSHDRRDRPDNVCRYFLRGCCAYGERCRYDHVKSPNSVSLDHKVDNTIRASNLLANEYPSPSNMVSLKKVLKGETTPSTPLPPEEWIQANEFVPGQPFVCCSVPFSYAKAAQIGTNSEYEATSTSFPVGDGNLLCPFSMDKECPYGDKCTYVHGEICDLCALAVLHPTDKEQREKHRTECINDHEKEMELAFAVAQSKDKACGICLDIIMDKEPSTERRFGILSHCNHCFCLTCIRQWRAAKQFENKTIRSCPECRVTSDFVTPSKYWVESTEEKVRLIEGYKRALSTKQCRYFKQGKGECPFNDKCFYLHAYPDGTKAKPQPRKARQRQNADGDMDLLQQLILWDFLEERENRLLLFELEDELNDLIFNLTIDSSDGDDNDSDLNFYN</sequence>
<evidence type="ECO:0000256" key="5">
    <source>
        <dbReference type="ARBA" id="ARBA00022737"/>
    </source>
</evidence>
<dbReference type="SMART" id="SM00184">
    <property type="entry name" value="RING"/>
    <property type="match status" value="1"/>
</dbReference>
<dbReference type="Gene3D" id="1.20.120.1350">
    <property type="entry name" value="Pneumovirus matrix protein 2 (M2), zinc-binding domain"/>
    <property type="match status" value="1"/>
</dbReference>
<dbReference type="InterPro" id="IPR013083">
    <property type="entry name" value="Znf_RING/FYVE/PHD"/>
</dbReference>
<dbReference type="Pfam" id="PF00642">
    <property type="entry name" value="zf-CCCH"/>
    <property type="match status" value="1"/>
</dbReference>
<dbReference type="Pfam" id="PF18044">
    <property type="entry name" value="zf-CCCH_4"/>
    <property type="match status" value="1"/>
</dbReference>
<dbReference type="AlphaFoldDB" id="A0ABD3UUZ8"/>
<evidence type="ECO:0000256" key="9">
    <source>
        <dbReference type="PROSITE-ProRule" id="PRU00723"/>
    </source>
</evidence>
<keyword evidence="3" id="KW-0808">Transferase</keyword>
<evidence type="ECO:0000256" key="7">
    <source>
        <dbReference type="ARBA" id="ARBA00022786"/>
    </source>
</evidence>
<dbReference type="GO" id="GO:0061630">
    <property type="term" value="F:ubiquitin protein ligase activity"/>
    <property type="evidence" value="ECO:0007669"/>
    <property type="project" value="UniProtKB-EC"/>
</dbReference>
<proteinExistence type="predicted"/>
<dbReference type="InterPro" id="IPR000571">
    <property type="entry name" value="Znf_CCCH"/>
</dbReference>
<evidence type="ECO:0000259" key="11">
    <source>
        <dbReference type="PROSITE" id="PS50103"/>
    </source>
</evidence>
<evidence type="ECO:0000256" key="1">
    <source>
        <dbReference type="ARBA" id="ARBA00000900"/>
    </source>
</evidence>
<keyword evidence="7" id="KW-0833">Ubl conjugation pathway</keyword>
<evidence type="ECO:0000256" key="8">
    <source>
        <dbReference type="ARBA" id="ARBA00022833"/>
    </source>
</evidence>
<feature type="zinc finger region" description="C3H1-type" evidence="9">
    <location>
        <begin position="40"/>
        <end position="67"/>
    </location>
</feature>
<keyword evidence="13" id="KW-1185">Reference proteome</keyword>
<feature type="zinc finger region" description="C3H1-type" evidence="9">
    <location>
        <begin position="12"/>
        <end position="39"/>
    </location>
</feature>
<dbReference type="InterPro" id="IPR041367">
    <property type="entry name" value="Znf-CCCH_4"/>
</dbReference>
<dbReference type="SMART" id="SM00356">
    <property type="entry name" value="ZnF_C3H1"/>
    <property type="match status" value="4"/>
</dbReference>
<dbReference type="SUPFAM" id="SSF57850">
    <property type="entry name" value="RING/U-box"/>
    <property type="match status" value="1"/>
</dbReference>
<dbReference type="Gene3D" id="2.30.30.1190">
    <property type="match status" value="1"/>
</dbReference>
<dbReference type="PROSITE" id="PS50089">
    <property type="entry name" value="ZF_RING_2"/>
    <property type="match status" value="1"/>
</dbReference>
<feature type="zinc finger region" description="C3H1-type" evidence="9">
    <location>
        <begin position="167"/>
        <end position="189"/>
    </location>
</feature>
<comment type="catalytic activity">
    <reaction evidence="1">
        <text>S-ubiquitinyl-[E2 ubiquitin-conjugating enzyme]-L-cysteine + [acceptor protein]-L-lysine = [E2 ubiquitin-conjugating enzyme]-L-cysteine + N(6)-ubiquitinyl-[acceptor protein]-L-lysine.</text>
        <dbReference type="EC" id="2.3.2.27"/>
    </reaction>
</comment>
<evidence type="ECO:0000313" key="12">
    <source>
        <dbReference type="EMBL" id="KAL3853280.1"/>
    </source>
</evidence>
<dbReference type="FunFam" id="3.30.40.10:FF:000117">
    <property type="entry name" value="Probable E3 ubiquitin-protein ligase makorin-1"/>
    <property type="match status" value="1"/>
</dbReference>
<feature type="domain" description="C3H1-type" evidence="11">
    <location>
        <begin position="12"/>
        <end position="39"/>
    </location>
</feature>
<dbReference type="GO" id="GO:0008270">
    <property type="term" value="F:zinc ion binding"/>
    <property type="evidence" value="ECO:0007669"/>
    <property type="project" value="UniProtKB-KW"/>
</dbReference>
<accession>A0ABD3UUZ8</accession>
<protein>
    <recommendedName>
        <fullName evidence="2">RING-type E3 ubiquitin transferase</fullName>
        <ecNumber evidence="2">2.3.2.27</ecNumber>
    </recommendedName>
</protein>
<keyword evidence="4 9" id="KW-0479">Metal-binding</keyword>
<evidence type="ECO:0000313" key="13">
    <source>
        <dbReference type="Proteomes" id="UP001634394"/>
    </source>
</evidence>
<dbReference type="SUPFAM" id="SSF90229">
    <property type="entry name" value="CCCH zinc finger"/>
    <property type="match status" value="2"/>
</dbReference>
<dbReference type="Pfam" id="PF14608">
    <property type="entry name" value="zf-CCCH_2"/>
    <property type="match status" value="2"/>
</dbReference>
<dbReference type="Pfam" id="PF00097">
    <property type="entry name" value="zf-C3HC4"/>
    <property type="match status" value="1"/>
</dbReference>
<dbReference type="Proteomes" id="UP001634394">
    <property type="component" value="Unassembled WGS sequence"/>
</dbReference>
<dbReference type="PANTHER" id="PTHR11224">
    <property type="entry name" value="MAKORIN-RELATED"/>
    <property type="match status" value="1"/>
</dbReference>
<organism evidence="12 13">
    <name type="scientific">Sinanodonta woodiana</name>
    <name type="common">Chinese pond mussel</name>
    <name type="synonym">Anodonta woodiana</name>
    <dbReference type="NCBI Taxonomy" id="1069815"/>
    <lineage>
        <taxon>Eukaryota</taxon>
        <taxon>Metazoa</taxon>
        <taxon>Spiralia</taxon>
        <taxon>Lophotrochozoa</taxon>
        <taxon>Mollusca</taxon>
        <taxon>Bivalvia</taxon>
        <taxon>Autobranchia</taxon>
        <taxon>Heteroconchia</taxon>
        <taxon>Palaeoheterodonta</taxon>
        <taxon>Unionida</taxon>
        <taxon>Unionoidea</taxon>
        <taxon>Unionidae</taxon>
        <taxon>Unioninae</taxon>
        <taxon>Sinanodonta</taxon>
    </lineage>
</organism>
<evidence type="ECO:0000256" key="6">
    <source>
        <dbReference type="ARBA" id="ARBA00022771"/>
    </source>
</evidence>
<keyword evidence="5" id="KW-0677">Repeat</keyword>
<dbReference type="Gene3D" id="4.10.1000.10">
    <property type="entry name" value="Zinc finger, CCCH-type"/>
    <property type="match status" value="1"/>
</dbReference>
<keyword evidence="6 9" id="KW-0863">Zinc-finger</keyword>
<dbReference type="PANTHER" id="PTHR11224:SF10">
    <property type="entry name" value="IP09428P-RELATED"/>
    <property type="match status" value="1"/>
</dbReference>
<dbReference type="EMBL" id="JBJQND010000015">
    <property type="protein sequence ID" value="KAL3853280.1"/>
    <property type="molecule type" value="Genomic_DNA"/>
</dbReference>
<feature type="zinc finger region" description="C3H1-type" evidence="9">
    <location>
        <begin position="318"/>
        <end position="347"/>
    </location>
</feature>
<evidence type="ECO:0000259" key="10">
    <source>
        <dbReference type="PROSITE" id="PS50089"/>
    </source>
</evidence>
<gene>
    <name evidence="12" type="ORF">ACJMK2_016833</name>
</gene>
<name>A0ABD3UUZ8_SINWO</name>
<dbReference type="InterPro" id="IPR018957">
    <property type="entry name" value="Znf_C3HC4_RING-type"/>
</dbReference>
<dbReference type="EC" id="2.3.2.27" evidence="2"/>
<feature type="domain" description="C3H1-type" evidence="11">
    <location>
        <begin position="167"/>
        <end position="189"/>
    </location>
</feature>
<dbReference type="InterPro" id="IPR017907">
    <property type="entry name" value="Znf_RING_CS"/>
</dbReference>
<comment type="caution">
    <text evidence="12">The sequence shown here is derived from an EMBL/GenBank/DDBJ whole genome shotgun (WGS) entry which is preliminary data.</text>
</comment>
<feature type="domain" description="RING-type" evidence="10">
    <location>
        <begin position="235"/>
        <end position="289"/>
    </location>
</feature>
<dbReference type="InterPro" id="IPR036855">
    <property type="entry name" value="Znf_CCCH_sf"/>
</dbReference>
<evidence type="ECO:0000256" key="4">
    <source>
        <dbReference type="ARBA" id="ARBA00022723"/>
    </source>
</evidence>
<dbReference type="PROSITE" id="PS50103">
    <property type="entry name" value="ZF_C3H1"/>
    <property type="match status" value="4"/>
</dbReference>
<dbReference type="InterPro" id="IPR001841">
    <property type="entry name" value="Znf_RING"/>
</dbReference>
<reference evidence="12 13" key="1">
    <citation type="submission" date="2024-11" db="EMBL/GenBank/DDBJ databases">
        <title>Chromosome-level genome assembly of the freshwater bivalve Anodonta woodiana.</title>
        <authorList>
            <person name="Chen X."/>
        </authorList>
    </citation>
    <scope>NUCLEOTIDE SEQUENCE [LARGE SCALE GENOMIC DNA]</scope>
    <source>
        <strain evidence="12">MN2024</strain>
        <tissue evidence="12">Gills</tissue>
    </source>
</reference>
<feature type="domain" description="C3H1-type" evidence="11">
    <location>
        <begin position="40"/>
        <end position="67"/>
    </location>
</feature>
<dbReference type="PROSITE" id="PS00518">
    <property type="entry name" value="ZF_RING_1"/>
    <property type="match status" value="1"/>
</dbReference>
<dbReference type="InterPro" id="IPR045072">
    <property type="entry name" value="MKRN-like"/>
</dbReference>
<evidence type="ECO:0000256" key="3">
    <source>
        <dbReference type="ARBA" id="ARBA00022679"/>
    </source>
</evidence>
<keyword evidence="8 9" id="KW-0862">Zinc</keyword>